<comment type="caution">
    <text evidence="14">The sequence shown here is derived from an EMBL/GenBank/DDBJ whole genome shotgun (WGS) entry which is preliminary data.</text>
</comment>
<feature type="domain" description="Cytochrome b561 bacterial/Ni-hydrogenase" evidence="13">
    <location>
        <begin position="2"/>
        <end position="135"/>
    </location>
</feature>
<evidence type="ECO:0000256" key="11">
    <source>
        <dbReference type="ARBA" id="ARBA00023136"/>
    </source>
</evidence>
<dbReference type="GO" id="GO:0046872">
    <property type="term" value="F:metal ion binding"/>
    <property type="evidence" value="ECO:0007669"/>
    <property type="project" value="UniProtKB-KW"/>
</dbReference>
<evidence type="ECO:0000256" key="2">
    <source>
        <dbReference type="ARBA" id="ARBA00004651"/>
    </source>
</evidence>
<keyword evidence="11" id="KW-0472">Membrane</keyword>
<dbReference type="GO" id="GO:0005886">
    <property type="term" value="C:plasma membrane"/>
    <property type="evidence" value="ECO:0007669"/>
    <property type="project" value="UniProtKB-SubCell"/>
</dbReference>
<evidence type="ECO:0000256" key="3">
    <source>
        <dbReference type="ARBA" id="ARBA00022448"/>
    </source>
</evidence>
<comment type="subcellular location">
    <subcellularLocation>
        <location evidence="2">Cell membrane</location>
        <topology evidence="2">Multi-pass membrane protein</topology>
    </subcellularLocation>
</comment>
<dbReference type="Proteomes" id="UP000244523">
    <property type="component" value="Unassembled WGS sequence"/>
</dbReference>
<keyword evidence="10" id="KW-0408">Iron</keyword>
<evidence type="ECO:0000256" key="12">
    <source>
        <dbReference type="ARBA" id="ARBA00037975"/>
    </source>
</evidence>
<sequence length="152" mass="16715">MFSLHKTLGVIRFLVALARILWAITQTKPGGLHPERGVESFLADLVHWLLYVSLVAVPLTGRIHHAATSGFAPILLPLGQDLSFVGKSETTAELFGTLHWIWSKIMVGTSPLHVAGPLKHHVIDNDNTLRRMWFGQSQTKATDAHEGRATAP</sequence>
<dbReference type="InterPro" id="IPR011577">
    <property type="entry name" value="Cyt_b561_bac/Ni-Hgenase"/>
</dbReference>
<keyword evidence="15" id="KW-1185">Reference proteome</keyword>
<dbReference type="GO" id="GO:0022904">
    <property type="term" value="P:respiratory electron transport chain"/>
    <property type="evidence" value="ECO:0007669"/>
    <property type="project" value="InterPro"/>
</dbReference>
<evidence type="ECO:0000256" key="8">
    <source>
        <dbReference type="ARBA" id="ARBA00022982"/>
    </source>
</evidence>
<dbReference type="SUPFAM" id="SSF81342">
    <property type="entry name" value="Transmembrane di-heme cytochromes"/>
    <property type="match status" value="1"/>
</dbReference>
<dbReference type="InterPro" id="IPR052168">
    <property type="entry name" value="Cytochrome_b561_oxidase"/>
</dbReference>
<evidence type="ECO:0000313" key="14">
    <source>
        <dbReference type="EMBL" id="PUB13144.1"/>
    </source>
</evidence>
<organism evidence="14 15">
    <name type="scientific">Yoonia sediminilitoris</name>
    <dbReference type="NCBI Taxonomy" id="1286148"/>
    <lineage>
        <taxon>Bacteria</taxon>
        <taxon>Pseudomonadati</taxon>
        <taxon>Pseudomonadota</taxon>
        <taxon>Alphaproteobacteria</taxon>
        <taxon>Rhodobacterales</taxon>
        <taxon>Paracoccaceae</taxon>
        <taxon>Yoonia</taxon>
    </lineage>
</organism>
<evidence type="ECO:0000256" key="4">
    <source>
        <dbReference type="ARBA" id="ARBA00022475"/>
    </source>
</evidence>
<keyword evidence="5" id="KW-0349">Heme</keyword>
<dbReference type="GO" id="GO:0009055">
    <property type="term" value="F:electron transfer activity"/>
    <property type="evidence" value="ECO:0007669"/>
    <property type="project" value="InterPro"/>
</dbReference>
<gene>
    <name evidence="14" type="ORF">C8N45_10864</name>
</gene>
<comment type="cofactor">
    <cofactor evidence="1">
        <name>heme b</name>
        <dbReference type="ChEBI" id="CHEBI:60344"/>
    </cofactor>
</comment>
<evidence type="ECO:0000256" key="5">
    <source>
        <dbReference type="ARBA" id="ARBA00022617"/>
    </source>
</evidence>
<dbReference type="GO" id="GO:0020037">
    <property type="term" value="F:heme binding"/>
    <property type="evidence" value="ECO:0007669"/>
    <property type="project" value="TreeGrafter"/>
</dbReference>
<evidence type="ECO:0000256" key="10">
    <source>
        <dbReference type="ARBA" id="ARBA00023004"/>
    </source>
</evidence>
<evidence type="ECO:0000313" key="15">
    <source>
        <dbReference type="Proteomes" id="UP000244523"/>
    </source>
</evidence>
<dbReference type="AlphaFoldDB" id="A0A2T6KDM0"/>
<evidence type="ECO:0000256" key="7">
    <source>
        <dbReference type="ARBA" id="ARBA00022723"/>
    </source>
</evidence>
<evidence type="ECO:0000256" key="1">
    <source>
        <dbReference type="ARBA" id="ARBA00001970"/>
    </source>
</evidence>
<keyword evidence="4" id="KW-1003">Cell membrane</keyword>
<accession>A0A2T6KDM0</accession>
<name>A0A2T6KDM0_9RHOB</name>
<proteinExistence type="inferred from homology"/>
<evidence type="ECO:0000256" key="6">
    <source>
        <dbReference type="ARBA" id="ARBA00022692"/>
    </source>
</evidence>
<dbReference type="PANTHER" id="PTHR30529:SF1">
    <property type="entry name" value="CYTOCHROME B561 HOMOLOG 2"/>
    <property type="match status" value="1"/>
</dbReference>
<comment type="similarity">
    <text evidence="12">Belongs to the cytochrome b561 family.</text>
</comment>
<dbReference type="EMBL" id="QBUD01000008">
    <property type="protein sequence ID" value="PUB13144.1"/>
    <property type="molecule type" value="Genomic_DNA"/>
</dbReference>
<keyword evidence="3" id="KW-0813">Transport</keyword>
<keyword evidence="7" id="KW-0479">Metal-binding</keyword>
<dbReference type="Pfam" id="PF01292">
    <property type="entry name" value="Ni_hydr_CYTB"/>
    <property type="match status" value="1"/>
</dbReference>
<keyword evidence="6" id="KW-0812">Transmembrane</keyword>
<protein>
    <submittedName>
        <fullName evidence="14">Cytochrome b561</fullName>
    </submittedName>
</protein>
<dbReference type="InterPro" id="IPR016174">
    <property type="entry name" value="Di-haem_cyt_TM"/>
</dbReference>
<reference evidence="14 15" key="1">
    <citation type="submission" date="2018-04" db="EMBL/GenBank/DDBJ databases">
        <title>Genomic Encyclopedia of Archaeal and Bacterial Type Strains, Phase II (KMG-II): from individual species to whole genera.</title>
        <authorList>
            <person name="Goeker M."/>
        </authorList>
    </citation>
    <scope>NUCLEOTIDE SEQUENCE [LARGE SCALE GENOMIC DNA]</scope>
    <source>
        <strain evidence="14 15">DSM 29955</strain>
    </source>
</reference>
<evidence type="ECO:0000259" key="13">
    <source>
        <dbReference type="Pfam" id="PF01292"/>
    </source>
</evidence>
<keyword evidence="9" id="KW-1133">Transmembrane helix</keyword>
<keyword evidence="8" id="KW-0249">Electron transport</keyword>
<evidence type="ECO:0000256" key="9">
    <source>
        <dbReference type="ARBA" id="ARBA00022989"/>
    </source>
</evidence>
<dbReference type="PANTHER" id="PTHR30529">
    <property type="entry name" value="CYTOCHROME B561"/>
    <property type="match status" value="1"/>
</dbReference>